<keyword evidence="4 7" id="KW-0267">Excision nuclease</keyword>
<evidence type="ECO:0000256" key="6">
    <source>
        <dbReference type="ARBA" id="ARBA00023236"/>
    </source>
</evidence>
<dbReference type="AlphaFoldDB" id="A0A2C8F6U7"/>
<dbReference type="PANTHER" id="PTHR30562:SF1">
    <property type="entry name" value="UVRABC SYSTEM PROTEIN C"/>
    <property type="match status" value="1"/>
</dbReference>
<evidence type="ECO:0000256" key="5">
    <source>
        <dbReference type="ARBA" id="ARBA00023204"/>
    </source>
</evidence>
<evidence type="ECO:0000256" key="1">
    <source>
        <dbReference type="ARBA" id="ARBA00022490"/>
    </source>
</evidence>
<dbReference type="InterPro" id="IPR001162">
    <property type="entry name" value="UvrC_RNase_H_dom"/>
</dbReference>
<evidence type="ECO:0000313" key="11">
    <source>
        <dbReference type="EMBL" id="SOB58099.1"/>
    </source>
</evidence>
<evidence type="ECO:0000256" key="4">
    <source>
        <dbReference type="ARBA" id="ARBA00022881"/>
    </source>
</evidence>
<dbReference type="InterPro" id="IPR000305">
    <property type="entry name" value="GIY-YIG_endonuc"/>
</dbReference>
<sequence>MKQILSKKKHTAMSTQFKFFAADYPDTPGVYLMKNDRGTIIYVGKAKRLRRRLASYFQKSTGHTPKTKALVAKVRKVDVLLTATEKEALLLESGLIKKHRPRYNVVLKDDKQYVLFKLDKQSRFPRLTVTRKVLRDGAVYFGPFTSGAAARSTRKLLGKVFPLRKCSDHAFNNRVRPCLYYDIHQCLGPCVLDVDRDLYNDYVRRVEMLLSGKSSELVSTLEKRMEAASKDLAFEKAAELRDQIRAIKKTVEGQVAVIHDNRDRDIVGLAQTDDGLGLGLLFVRQGRLLDQKQFFWPGLTLEEGPEVVQSFLLQFYGKGRFIPSVIVAPHDVEETLLSEVLAERRNAPVRIAPPRSSQEKKLLELARAVAFQAKEKKDTISVRLMKKLKLGVEPFRIECVDASHLGGKDMRVGQVVFEDGRRNKEASRIYSFPELEGSSDDYAALGAWAKRRVESGPPWPDLVLIDGGRGQLSAVEAALTECVDDMCWELAAIAKGPSRRAGELDDLIFRPGRKNPMPLKGGSPELLFLQMVRDTAHRFVLGKQRRSRKKTVLNSQLTSLSGVGPKTARLLWDRFGSLASMTGASLAEIRELPGVGKKKAEQIHSALQSLRH</sequence>
<dbReference type="FunFam" id="3.40.1440.10:FF:000001">
    <property type="entry name" value="UvrABC system protein C"/>
    <property type="match status" value="1"/>
</dbReference>
<dbReference type="SUPFAM" id="SSF46600">
    <property type="entry name" value="C-terminal UvrC-binding domain of UvrB"/>
    <property type="match status" value="1"/>
</dbReference>
<dbReference type="Gene3D" id="4.10.860.10">
    <property type="entry name" value="UVR domain"/>
    <property type="match status" value="1"/>
</dbReference>
<dbReference type="Pfam" id="PF02151">
    <property type="entry name" value="UVR"/>
    <property type="match status" value="1"/>
</dbReference>
<dbReference type="SUPFAM" id="SSF47781">
    <property type="entry name" value="RuvA domain 2-like"/>
    <property type="match status" value="1"/>
</dbReference>
<evidence type="ECO:0000256" key="2">
    <source>
        <dbReference type="ARBA" id="ARBA00022763"/>
    </source>
</evidence>
<dbReference type="SUPFAM" id="SSF82771">
    <property type="entry name" value="GIY-YIG endonuclease"/>
    <property type="match status" value="1"/>
</dbReference>
<evidence type="ECO:0000259" key="9">
    <source>
        <dbReference type="PROSITE" id="PS50164"/>
    </source>
</evidence>
<dbReference type="InterPro" id="IPR047296">
    <property type="entry name" value="GIY-YIG_UvrC_Cho"/>
</dbReference>
<dbReference type="InterPro" id="IPR001943">
    <property type="entry name" value="UVR_dom"/>
</dbReference>
<dbReference type="InterPro" id="IPR035901">
    <property type="entry name" value="GIY-YIG_endonuc_sf"/>
</dbReference>
<dbReference type="Pfam" id="PF14520">
    <property type="entry name" value="HHH_5"/>
    <property type="match status" value="1"/>
</dbReference>
<feature type="domain" description="UvrC family homology region profile" evidence="10">
    <location>
        <begin position="266"/>
        <end position="479"/>
    </location>
</feature>
<dbReference type="Gene3D" id="3.40.1440.10">
    <property type="entry name" value="GIY-YIG endonuclease"/>
    <property type="match status" value="1"/>
</dbReference>
<keyword evidence="3 7" id="KW-0228">DNA excision</keyword>
<dbReference type="KEGG" id="pprf:DPRO_1213"/>
<evidence type="ECO:0000313" key="12">
    <source>
        <dbReference type="Proteomes" id="UP000219215"/>
    </source>
</evidence>
<dbReference type="Pfam" id="PF08459">
    <property type="entry name" value="UvrC_RNaseH_dom"/>
    <property type="match status" value="1"/>
</dbReference>
<evidence type="ECO:0000256" key="3">
    <source>
        <dbReference type="ARBA" id="ARBA00022769"/>
    </source>
</evidence>
<keyword evidence="5 7" id="KW-0234">DNA repair</keyword>
<comment type="similarity">
    <text evidence="7">Belongs to the UvrC family.</text>
</comment>
<comment type="subcellular location">
    <subcellularLocation>
        <location evidence="7">Cytoplasm</location>
    </subcellularLocation>
</comment>
<dbReference type="GO" id="GO:0005737">
    <property type="term" value="C:cytoplasm"/>
    <property type="evidence" value="ECO:0007669"/>
    <property type="project" value="UniProtKB-SubCell"/>
</dbReference>
<keyword evidence="12" id="KW-1185">Reference proteome</keyword>
<dbReference type="Proteomes" id="UP000219215">
    <property type="component" value="Chromosome DPRO"/>
</dbReference>
<proteinExistence type="inferred from homology"/>
<dbReference type="PROSITE" id="PS50164">
    <property type="entry name" value="GIY_YIG"/>
    <property type="match status" value="1"/>
</dbReference>
<dbReference type="PROSITE" id="PS50165">
    <property type="entry name" value="UVRC"/>
    <property type="match status" value="1"/>
</dbReference>
<dbReference type="GO" id="GO:0003677">
    <property type="term" value="F:DNA binding"/>
    <property type="evidence" value="ECO:0007669"/>
    <property type="project" value="UniProtKB-UniRule"/>
</dbReference>
<dbReference type="Pfam" id="PF01541">
    <property type="entry name" value="GIY-YIG"/>
    <property type="match status" value="1"/>
</dbReference>
<dbReference type="SMART" id="SM00278">
    <property type="entry name" value="HhH1"/>
    <property type="match status" value="2"/>
</dbReference>
<dbReference type="InterPro" id="IPR038476">
    <property type="entry name" value="UvrC_RNase_H_dom_sf"/>
</dbReference>
<evidence type="ECO:0000259" key="8">
    <source>
        <dbReference type="PROSITE" id="PS50151"/>
    </source>
</evidence>
<comment type="subunit">
    <text evidence="7">Interacts with UvrB in an incision complex.</text>
</comment>
<dbReference type="Gene3D" id="1.10.150.20">
    <property type="entry name" value="5' to 3' exonuclease, C-terminal subdomain"/>
    <property type="match status" value="1"/>
</dbReference>
<dbReference type="NCBIfam" id="TIGR00194">
    <property type="entry name" value="uvrC"/>
    <property type="match status" value="1"/>
</dbReference>
<name>A0A2C8F6U7_9BACT</name>
<dbReference type="InterPro" id="IPR010994">
    <property type="entry name" value="RuvA_2-like"/>
</dbReference>
<dbReference type="SMART" id="SM00465">
    <property type="entry name" value="GIYc"/>
    <property type="match status" value="1"/>
</dbReference>
<dbReference type="Gene3D" id="3.30.420.340">
    <property type="entry name" value="UvrC, RNAse H endonuclease domain"/>
    <property type="match status" value="1"/>
</dbReference>
<dbReference type="Pfam" id="PF22920">
    <property type="entry name" value="UvrC_RNaseH"/>
    <property type="match status" value="1"/>
</dbReference>
<keyword evidence="1 7" id="KW-0963">Cytoplasm</keyword>
<dbReference type="GO" id="GO:0009381">
    <property type="term" value="F:excinuclease ABC activity"/>
    <property type="evidence" value="ECO:0007669"/>
    <property type="project" value="UniProtKB-UniRule"/>
</dbReference>
<dbReference type="GO" id="GO:0006289">
    <property type="term" value="P:nucleotide-excision repair"/>
    <property type="evidence" value="ECO:0007669"/>
    <property type="project" value="UniProtKB-UniRule"/>
</dbReference>
<evidence type="ECO:0000256" key="7">
    <source>
        <dbReference type="HAMAP-Rule" id="MF_00203"/>
    </source>
</evidence>
<dbReference type="InterPro" id="IPR050066">
    <property type="entry name" value="UvrABC_protein_C"/>
</dbReference>
<evidence type="ECO:0000259" key="10">
    <source>
        <dbReference type="PROSITE" id="PS50165"/>
    </source>
</evidence>
<feature type="domain" description="GIY-YIG" evidence="9">
    <location>
        <begin position="26"/>
        <end position="105"/>
    </location>
</feature>
<gene>
    <name evidence="7 11" type="primary">uvrC</name>
    <name evidence="11" type="ORF">DPRO_1213</name>
</gene>
<dbReference type="PANTHER" id="PTHR30562">
    <property type="entry name" value="UVRC/OXIDOREDUCTASE"/>
    <property type="match status" value="1"/>
</dbReference>
<dbReference type="CDD" id="cd10434">
    <property type="entry name" value="GIY-YIG_UvrC_Cho"/>
    <property type="match status" value="1"/>
</dbReference>
<feature type="domain" description="UVR" evidence="8">
    <location>
        <begin position="215"/>
        <end position="250"/>
    </location>
</feature>
<dbReference type="InterPro" id="IPR003583">
    <property type="entry name" value="Hlx-hairpin-Hlx_DNA-bd_motif"/>
</dbReference>
<dbReference type="GO" id="GO:0009380">
    <property type="term" value="C:excinuclease repair complex"/>
    <property type="evidence" value="ECO:0007669"/>
    <property type="project" value="InterPro"/>
</dbReference>
<dbReference type="InterPro" id="IPR004791">
    <property type="entry name" value="UvrC"/>
</dbReference>
<comment type="function">
    <text evidence="7">The UvrABC repair system catalyzes the recognition and processing of DNA lesions. UvrC both incises the 5' and 3' sides of the lesion. The N-terminal half is responsible for the 3' incision and the C-terminal half is responsible for the 5' incision.</text>
</comment>
<dbReference type="GO" id="GO:0009432">
    <property type="term" value="P:SOS response"/>
    <property type="evidence" value="ECO:0007669"/>
    <property type="project" value="UniProtKB-UniRule"/>
</dbReference>
<dbReference type="EMBL" id="LT907975">
    <property type="protein sequence ID" value="SOB58099.1"/>
    <property type="molecule type" value="Genomic_DNA"/>
</dbReference>
<dbReference type="InterPro" id="IPR036876">
    <property type="entry name" value="UVR_dom_sf"/>
</dbReference>
<organism evidence="11 12">
    <name type="scientific">Pseudodesulfovibrio profundus</name>
    <dbReference type="NCBI Taxonomy" id="57320"/>
    <lineage>
        <taxon>Bacteria</taxon>
        <taxon>Pseudomonadati</taxon>
        <taxon>Thermodesulfobacteriota</taxon>
        <taxon>Desulfovibrionia</taxon>
        <taxon>Desulfovibrionales</taxon>
        <taxon>Desulfovibrionaceae</taxon>
    </lineage>
</organism>
<keyword evidence="6 7" id="KW-0742">SOS response</keyword>
<protein>
    <recommendedName>
        <fullName evidence="7">UvrABC system protein C</fullName>
        <shortName evidence="7">Protein UvrC</shortName>
    </recommendedName>
    <alternativeName>
        <fullName evidence="7">Excinuclease ABC subunit C</fullName>
    </alternativeName>
</protein>
<dbReference type="FunFam" id="4.10.860.10:FF:000002">
    <property type="entry name" value="UvrABC system protein C"/>
    <property type="match status" value="1"/>
</dbReference>
<keyword evidence="2 7" id="KW-0227">DNA damage</keyword>
<dbReference type="PROSITE" id="PS50151">
    <property type="entry name" value="UVR"/>
    <property type="match status" value="1"/>
</dbReference>
<reference evidence="12" key="1">
    <citation type="submission" date="2017-09" db="EMBL/GenBank/DDBJ databases">
        <authorList>
            <person name="Regsiter A."/>
            <person name="William W."/>
        </authorList>
    </citation>
    <scope>NUCLEOTIDE SEQUENCE [LARGE SCALE GENOMIC DNA]</scope>
    <source>
        <strain evidence="12">500-1</strain>
    </source>
</reference>
<dbReference type="HAMAP" id="MF_00203">
    <property type="entry name" value="UvrC"/>
    <property type="match status" value="1"/>
</dbReference>
<accession>A0A2C8F6U7</accession>